<evidence type="ECO:0000313" key="16">
    <source>
        <dbReference type="Proteomes" id="UP001497457"/>
    </source>
</evidence>
<keyword evidence="9 12" id="KW-0472">Membrane</keyword>
<dbReference type="InterPro" id="IPR001611">
    <property type="entry name" value="Leu-rich_rpt"/>
</dbReference>
<keyword evidence="16" id="KW-1185">Reference proteome</keyword>
<dbReference type="Pfam" id="PF00560">
    <property type="entry name" value="LRR_1"/>
    <property type="match status" value="9"/>
</dbReference>
<dbReference type="EMBL" id="OZ075114">
    <property type="protein sequence ID" value="CAL5060231.1"/>
    <property type="molecule type" value="Genomic_DNA"/>
</dbReference>
<dbReference type="SMART" id="SM00369">
    <property type="entry name" value="LRR_TYP"/>
    <property type="match status" value="8"/>
</dbReference>
<comment type="subcellular location">
    <subcellularLocation>
        <location evidence="1">Cell membrane</location>
        <topology evidence="1">Single-pass type I membrane protein</topology>
    </subcellularLocation>
</comment>
<keyword evidence="8 12" id="KW-1133">Transmembrane helix</keyword>
<evidence type="ECO:0000256" key="5">
    <source>
        <dbReference type="ARBA" id="ARBA00022692"/>
    </source>
</evidence>
<evidence type="ECO:0000256" key="6">
    <source>
        <dbReference type="ARBA" id="ARBA00022729"/>
    </source>
</evidence>
<protein>
    <recommendedName>
        <fullName evidence="14">Leucine-rich repeat-containing N-terminal plant-type domain-containing protein</fullName>
    </recommendedName>
</protein>
<dbReference type="Gene3D" id="3.80.10.10">
    <property type="entry name" value="Ribonuclease Inhibitor"/>
    <property type="match status" value="4"/>
</dbReference>
<feature type="signal peptide" evidence="13">
    <location>
        <begin position="1"/>
        <end position="22"/>
    </location>
</feature>
<evidence type="ECO:0000259" key="14">
    <source>
        <dbReference type="Pfam" id="PF08263"/>
    </source>
</evidence>
<dbReference type="PRINTS" id="PR00019">
    <property type="entry name" value="LEURICHRPT"/>
</dbReference>
<dbReference type="FunFam" id="3.80.10.10:FF:000530">
    <property type="entry name" value="Receptor-like protein 2"/>
    <property type="match status" value="1"/>
</dbReference>
<sequence>MWPFVCPTQVMLLLSLVSLAASCTEQDRSSLLHFISELSHDGGLSNSWGNASDCCKWEGIACSSHGTTVTGVFLPSRSLQGPISASLGNLTGLLSLNLSNNMLSGGLPLELLSSNSILVLDVSFNQLNGDLHELASLAPSRPLQVLNISSNLYAGQFTSTTWKEMENLVVLSANNNTFTGLIPTHFCNISPSFTVLELSYNQFNSTVSQGLGNCSALRVLKAGNNNLRGSLPDELFSATSLEHLSFPNNDLSGVLDGSLIINLRNLATLDLGGNNLTGNIPDSIGHLKKLEELHLDRNYMSGELPSSLGSCTNLITMDLKVNNFSGELAKFDFSTLHNLENVDLVYNNFNGTIPESIYSCRNLIALRLSANSLHGQLSPRMGNLKSLAFLSLGVNNFTNITNTLQILKSNKNLSVLLIGTNFINETMPDDDNIDGFENLQILDIGGCQLSGKIPLWMSKLANIHVLVLESNQLSGPIPTWISNLKYLLSLVISNNSLTGEIPTALMNLPMLASEKNADNLDPRIFQLPVYESPSRQYRILVTLPKILDLSSNKLTGVIPPEIGQLKGLISLNISFNNLTGPLPSSICNLTNLQVLDLSNNNLTGEVPVALENLHFLSTFNVSNNNLEGPIPSAGQFSTFQNSSFDGNPKLCGSILGRRCNSAEAGPVSIVHRKPCGSKVIFAISFCVFFGVGVLYDQMVLSTYFG</sequence>
<organism evidence="15 16">
    <name type="scientific">Urochloa decumbens</name>
    <dbReference type="NCBI Taxonomy" id="240449"/>
    <lineage>
        <taxon>Eukaryota</taxon>
        <taxon>Viridiplantae</taxon>
        <taxon>Streptophyta</taxon>
        <taxon>Embryophyta</taxon>
        <taxon>Tracheophyta</taxon>
        <taxon>Spermatophyta</taxon>
        <taxon>Magnoliopsida</taxon>
        <taxon>Liliopsida</taxon>
        <taxon>Poales</taxon>
        <taxon>Poaceae</taxon>
        <taxon>PACMAD clade</taxon>
        <taxon>Panicoideae</taxon>
        <taxon>Panicodae</taxon>
        <taxon>Paniceae</taxon>
        <taxon>Melinidinae</taxon>
        <taxon>Urochloa</taxon>
    </lineage>
</organism>
<evidence type="ECO:0000256" key="9">
    <source>
        <dbReference type="ARBA" id="ARBA00023136"/>
    </source>
</evidence>
<evidence type="ECO:0000256" key="13">
    <source>
        <dbReference type="SAM" id="SignalP"/>
    </source>
</evidence>
<dbReference type="FunFam" id="3.80.10.10:FF:000470">
    <property type="entry name" value="LRR receptor-like serine/threonine-protein kinase RPK2"/>
    <property type="match status" value="1"/>
</dbReference>
<dbReference type="InterPro" id="IPR003591">
    <property type="entry name" value="Leu-rich_rpt_typical-subtyp"/>
</dbReference>
<dbReference type="GO" id="GO:0005886">
    <property type="term" value="C:plasma membrane"/>
    <property type="evidence" value="ECO:0007669"/>
    <property type="project" value="UniProtKB-SubCell"/>
</dbReference>
<dbReference type="AlphaFoldDB" id="A0ABC9EKW8"/>
<dbReference type="Pfam" id="PF08263">
    <property type="entry name" value="LRRNT_2"/>
    <property type="match status" value="1"/>
</dbReference>
<keyword evidence="6 13" id="KW-0732">Signal</keyword>
<name>A0ABC9EKW8_9POAL</name>
<evidence type="ECO:0000256" key="10">
    <source>
        <dbReference type="ARBA" id="ARBA00023170"/>
    </source>
</evidence>
<evidence type="ECO:0000256" key="8">
    <source>
        <dbReference type="ARBA" id="ARBA00022989"/>
    </source>
</evidence>
<accession>A0ABC9EKW8</accession>
<evidence type="ECO:0000256" key="4">
    <source>
        <dbReference type="ARBA" id="ARBA00022614"/>
    </source>
</evidence>
<keyword evidence="4" id="KW-0433">Leucine-rich repeat</keyword>
<dbReference type="InterPro" id="IPR013210">
    <property type="entry name" value="LRR_N_plant-typ"/>
</dbReference>
<proteinExistence type="inferred from homology"/>
<dbReference type="SUPFAM" id="SSF52058">
    <property type="entry name" value="L domain-like"/>
    <property type="match status" value="2"/>
</dbReference>
<evidence type="ECO:0000256" key="11">
    <source>
        <dbReference type="ARBA" id="ARBA00023180"/>
    </source>
</evidence>
<keyword evidence="3" id="KW-1003">Cell membrane</keyword>
<reference evidence="15" key="1">
    <citation type="submission" date="2024-10" db="EMBL/GenBank/DDBJ databases">
        <authorList>
            <person name="Ryan C."/>
        </authorList>
    </citation>
    <scope>NUCLEOTIDE SEQUENCE [LARGE SCALE GENOMIC DNA]</scope>
</reference>
<dbReference type="InterPro" id="IPR032675">
    <property type="entry name" value="LRR_dom_sf"/>
</dbReference>
<comment type="similarity">
    <text evidence="2">Belongs to the RLP family.</text>
</comment>
<feature type="domain" description="Leucine-rich repeat-containing N-terminal plant-type" evidence="14">
    <location>
        <begin position="25"/>
        <end position="63"/>
    </location>
</feature>
<gene>
    <name evidence="15" type="ORF">URODEC1_LOCUS97064</name>
</gene>
<dbReference type="PANTHER" id="PTHR48060:SF19">
    <property type="entry name" value="LEUCINE-RICH REPEAT-CONTAINING N-TERMINAL PLANT-TYPE DOMAIN-CONTAINING PROTEIN"/>
    <property type="match status" value="1"/>
</dbReference>
<keyword evidence="7" id="KW-0677">Repeat</keyword>
<evidence type="ECO:0000256" key="1">
    <source>
        <dbReference type="ARBA" id="ARBA00004251"/>
    </source>
</evidence>
<dbReference type="InterPro" id="IPR053211">
    <property type="entry name" value="DNA_repair-toleration"/>
</dbReference>
<keyword evidence="11" id="KW-0325">Glycoprotein</keyword>
<dbReference type="Pfam" id="PF12799">
    <property type="entry name" value="LRR_4"/>
    <property type="match status" value="1"/>
</dbReference>
<dbReference type="GO" id="GO:0051606">
    <property type="term" value="P:detection of stimulus"/>
    <property type="evidence" value="ECO:0007669"/>
    <property type="project" value="UniProtKB-ARBA"/>
</dbReference>
<keyword evidence="5 12" id="KW-0812">Transmembrane</keyword>
<evidence type="ECO:0000256" key="2">
    <source>
        <dbReference type="ARBA" id="ARBA00009592"/>
    </source>
</evidence>
<dbReference type="Proteomes" id="UP001497457">
    <property type="component" value="Chromosome 4rd"/>
</dbReference>
<feature type="chain" id="PRO_5044896674" description="Leucine-rich repeat-containing N-terminal plant-type domain-containing protein" evidence="13">
    <location>
        <begin position="23"/>
        <end position="705"/>
    </location>
</feature>
<dbReference type="InterPro" id="IPR025875">
    <property type="entry name" value="Leu-rich_rpt_4"/>
</dbReference>
<feature type="transmembrane region" description="Helical" evidence="12">
    <location>
        <begin position="679"/>
        <end position="695"/>
    </location>
</feature>
<evidence type="ECO:0000313" key="15">
    <source>
        <dbReference type="EMBL" id="CAL5060231.1"/>
    </source>
</evidence>
<evidence type="ECO:0000256" key="12">
    <source>
        <dbReference type="SAM" id="Phobius"/>
    </source>
</evidence>
<evidence type="ECO:0000256" key="3">
    <source>
        <dbReference type="ARBA" id="ARBA00022475"/>
    </source>
</evidence>
<dbReference type="PANTHER" id="PTHR48060">
    <property type="entry name" value="DNA DAMAGE-REPAIR/TOLERATION PROTEIN DRT100"/>
    <property type="match status" value="1"/>
</dbReference>
<keyword evidence="10" id="KW-0675">Receptor</keyword>
<dbReference type="PROSITE" id="PS51450">
    <property type="entry name" value="LRR"/>
    <property type="match status" value="1"/>
</dbReference>
<evidence type="ECO:0000256" key="7">
    <source>
        <dbReference type="ARBA" id="ARBA00022737"/>
    </source>
</evidence>
<dbReference type="FunFam" id="3.80.10.10:FF:000403">
    <property type="entry name" value="Receptor-like protein 2"/>
    <property type="match status" value="1"/>
</dbReference>
<dbReference type="FunFam" id="3.80.10.10:FF:000213">
    <property type="entry name" value="Tyrosine-sulfated glycopeptide receptor 1"/>
    <property type="match status" value="1"/>
</dbReference>